<dbReference type="SUPFAM" id="SSF51395">
    <property type="entry name" value="FMN-linked oxidoreductases"/>
    <property type="match status" value="1"/>
</dbReference>
<dbReference type="AlphaFoldDB" id="A0A856I235"/>
<dbReference type="Pfam" id="PF07992">
    <property type="entry name" value="Pyr_redox_2"/>
    <property type="match status" value="1"/>
</dbReference>
<keyword evidence="13" id="KW-1185">Reference proteome</keyword>
<dbReference type="InterPro" id="IPR036188">
    <property type="entry name" value="FAD/NAD-bd_sf"/>
</dbReference>
<keyword evidence="6" id="KW-0479">Metal-binding</keyword>
<comment type="cofactor">
    <cofactor evidence="1">
        <name>FMN</name>
        <dbReference type="ChEBI" id="CHEBI:58210"/>
    </cofactor>
</comment>
<comment type="similarity">
    <text evidence="3">In the N-terminal section; belongs to the NADH:flavin oxidoreductase/NADH oxidase family.</text>
</comment>
<comment type="cofactor">
    <cofactor evidence="2">
        <name>[4Fe-4S] cluster</name>
        <dbReference type="ChEBI" id="CHEBI:49883"/>
    </cofactor>
</comment>
<evidence type="ECO:0000259" key="10">
    <source>
        <dbReference type="Pfam" id="PF00724"/>
    </source>
</evidence>
<dbReference type="PRINTS" id="PR00368">
    <property type="entry name" value="FADPNR"/>
</dbReference>
<keyword evidence="8" id="KW-0408">Iron</keyword>
<dbReference type="InterPro" id="IPR023753">
    <property type="entry name" value="FAD/NAD-binding_dom"/>
</dbReference>
<dbReference type="CDD" id="cd02803">
    <property type="entry name" value="OYE_like_FMN_family"/>
    <property type="match status" value="1"/>
</dbReference>
<evidence type="ECO:0000313" key="13">
    <source>
        <dbReference type="Proteomes" id="UP000298642"/>
    </source>
</evidence>
<sequence>MTLEDIKRVQEKFIAAAIRCKKAGYDGVELHGAHSYLIAQFFSKYYNRRTDAYGGSLENRCRFIDEIIAGIRAKLGRYPISVRICGDEMTDEPGFLTLEDGLEIGRHLEAQGIDCINISNGSSWNGNANCEPFSYTPGWKKHVAKAFKEALSIPVIATNTIKDPDFAESLLEEGVSDFVALGRSQFADPEFMNKARAGKPESIRKCIGCMYCRERLLGNAMPVECSLNPRLGREYRYRWQDLQKNGNSRPVVVVGGGPGGLECAVILAKRGFAVTLLEKEAALGGTLNIAKLPPHKANLQDVTDVLALEARELGVTVKLNTEATPETVAALHPVGVFLAAGAPPVVPKSIPGIDKAVLAEDVILGKAPCTGKVVLVGTGLTGLECAEMILEQGHSLAMVEMNPTVGQGIFGVVFNDIYSRIKPYDPEVYTSHRLTAVTDTGVTVEDMATGETKTIAADTVVLAMGTHSQEAMEASYRAAGLNAILVGSAEMPGRIAGATRDGFEKAWGFEAE</sequence>
<dbReference type="PANTHER" id="PTHR42917:SF2">
    <property type="entry name" value="2,4-DIENOYL-COA REDUCTASE [(2E)-ENOYL-COA-PRODUCING]"/>
    <property type="match status" value="1"/>
</dbReference>
<keyword evidence="5" id="KW-0288">FMN</keyword>
<keyword evidence="4" id="KW-0285">Flavoprotein</keyword>
<dbReference type="KEGG" id="obj:EIO64_13765"/>
<evidence type="ECO:0000256" key="9">
    <source>
        <dbReference type="ARBA" id="ARBA00023014"/>
    </source>
</evidence>
<protein>
    <submittedName>
        <fullName evidence="12">FAD-dependent oxidoreductase</fullName>
    </submittedName>
</protein>
<dbReference type="InterPro" id="IPR013785">
    <property type="entry name" value="Aldolase_TIM"/>
</dbReference>
<feature type="domain" description="FAD/NAD(P)-binding" evidence="11">
    <location>
        <begin position="251"/>
        <end position="473"/>
    </location>
</feature>
<feature type="domain" description="NADH:flavin oxidoreductase/NADH oxidase N-terminal" evidence="10">
    <location>
        <begin position="1"/>
        <end position="200"/>
    </location>
</feature>
<dbReference type="Gene3D" id="3.50.50.60">
    <property type="entry name" value="FAD/NAD(P)-binding domain"/>
    <property type="match status" value="1"/>
</dbReference>
<dbReference type="Proteomes" id="UP000298642">
    <property type="component" value="Chromosome"/>
</dbReference>
<dbReference type="PANTHER" id="PTHR42917">
    <property type="entry name" value="2,4-DIENOYL-COA REDUCTASE"/>
    <property type="match status" value="1"/>
</dbReference>
<dbReference type="Gene3D" id="3.20.20.70">
    <property type="entry name" value="Aldolase class I"/>
    <property type="match status" value="1"/>
</dbReference>
<organism evidence="12 13">
    <name type="scientific">Dysosmobacter welbionis</name>
    <dbReference type="NCBI Taxonomy" id="2093857"/>
    <lineage>
        <taxon>Bacteria</taxon>
        <taxon>Bacillati</taxon>
        <taxon>Bacillota</taxon>
        <taxon>Clostridia</taxon>
        <taxon>Eubacteriales</taxon>
        <taxon>Oscillospiraceae</taxon>
        <taxon>Dysosmobacter</taxon>
    </lineage>
</organism>
<dbReference type="EMBL" id="CP034413">
    <property type="protein sequence ID" value="QCI60145.3"/>
    <property type="molecule type" value="Genomic_DNA"/>
</dbReference>
<keyword evidence="7" id="KW-0560">Oxidoreductase</keyword>
<dbReference type="InterPro" id="IPR051793">
    <property type="entry name" value="NADH:flavin_oxidoreductase"/>
</dbReference>
<gene>
    <name evidence="12" type="ORF">EIO64_13765</name>
</gene>
<evidence type="ECO:0000256" key="1">
    <source>
        <dbReference type="ARBA" id="ARBA00001917"/>
    </source>
</evidence>
<evidence type="ECO:0000256" key="4">
    <source>
        <dbReference type="ARBA" id="ARBA00022630"/>
    </source>
</evidence>
<dbReference type="InterPro" id="IPR001155">
    <property type="entry name" value="OxRdtase_FMN_N"/>
</dbReference>
<name>A0A856I235_9FIRM</name>
<dbReference type="RefSeq" id="WP_136891506.1">
    <property type="nucleotide sequence ID" value="NZ_CP034413.3"/>
</dbReference>
<evidence type="ECO:0000256" key="2">
    <source>
        <dbReference type="ARBA" id="ARBA00001966"/>
    </source>
</evidence>
<dbReference type="SUPFAM" id="SSF51905">
    <property type="entry name" value="FAD/NAD(P)-binding domain"/>
    <property type="match status" value="1"/>
</dbReference>
<evidence type="ECO:0000259" key="11">
    <source>
        <dbReference type="Pfam" id="PF07992"/>
    </source>
</evidence>
<evidence type="ECO:0000256" key="8">
    <source>
        <dbReference type="ARBA" id="ARBA00023004"/>
    </source>
</evidence>
<evidence type="ECO:0000256" key="5">
    <source>
        <dbReference type="ARBA" id="ARBA00022643"/>
    </source>
</evidence>
<dbReference type="GO" id="GO:0051536">
    <property type="term" value="F:iron-sulfur cluster binding"/>
    <property type="evidence" value="ECO:0007669"/>
    <property type="project" value="UniProtKB-KW"/>
</dbReference>
<reference evidence="13" key="1">
    <citation type="submission" date="2018-12" db="EMBL/GenBank/DDBJ databases">
        <title>Dusodibacter welbiota gen. nov., sp. nov., isolated from human faeces and emended description of the Oscillibacter genus.</title>
        <authorList>
            <person name="Le Roy T."/>
            <person name="Van der Smissen P."/>
            <person name="Delzenne N."/>
            <person name="Muccioli G."/>
            <person name="Collet J.F."/>
            <person name="Cani P.D."/>
        </authorList>
    </citation>
    <scope>NUCLEOTIDE SEQUENCE [LARGE SCALE GENOMIC DNA]</scope>
    <source>
        <strain evidence="13">J115</strain>
    </source>
</reference>
<dbReference type="Pfam" id="PF00724">
    <property type="entry name" value="Oxidored_FMN"/>
    <property type="match status" value="1"/>
</dbReference>
<proteinExistence type="inferred from homology"/>
<evidence type="ECO:0000313" key="12">
    <source>
        <dbReference type="EMBL" id="QCI60145.3"/>
    </source>
</evidence>
<evidence type="ECO:0000256" key="3">
    <source>
        <dbReference type="ARBA" id="ARBA00011048"/>
    </source>
</evidence>
<accession>A0A856I235</accession>
<dbReference type="GO" id="GO:0010181">
    <property type="term" value="F:FMN binding"/>
    <property type="evidence" value="ECO:0007669"/>
    <property type="project" value="InterPro"/>
</dbReference>
<dbReference type="GO" id="GO:0046872">
    <property type="term" value="F:metal ion binding"/>
    <property type="evidence" value="ECO:0007669"/>
    <property type="project" value="UniProtKB-KW"/>
</dbReference>
<dbReference type="GO" id="GO:0016491">
    <property type="term" value="F:oxidoreductase activity"/>
    <property type="evidence" value="ECO:0007669"/>
    <property type="project" value="UniProtKB-KW"/>
</dbReference>
<evidence type="ECO:0000256" key="6">
    <source>
        <dbReference type="ARBA" id="ARBA00022723"/>
    </source>
</evidence>
<dbReference type="Gene3D" id="3.40.50.720">
    <property type="entry name" value="NAD(P)-binding Rossmann-like Domain"/>
    <property type="match status" value="1"/>
</dbReference>
<evidence type="ECO:0000256" key="7">
    <source>
        <dbReference type="ARBA" id="ARBA00023002"/>
    </source>
</evidence>
<keyword evidence="9" id="KW-0411">Iron-sulfur</keyword>